<name>A0A6P4I9I4_DROKI</name>
<evidence type="ECO:0000313" key="2">
    <source>
        <dbReference type="Proteomes" id="UP001652661"/>
    </source>
</evidence>
<evidence type="ECO:0000256" key="1">
    <source>
        <dbReference type="SAM" id="MobiDB-lite"/>
    </source>
</evidence>
<feature type="compositionally biased region" description="Polar residues" evidence="1">
    <location>
        <begin position="26"/>
        <end position="43"/>
    </location>
</feature>
<gene>
    <name evidence="3" type="primary">LOC108076984</name>
</gene>
<sequence length="106" mass="12461">MLSKQLSTGQADKNSLCNDFQREEQSQSAEQTQLDRMMSESLSCNSARPKRIDSCQSMLTWLNAPDLTETEFHQRQQIVHLRLQLLDKIDEAHYIKRCIKLRTRQH</sequence>
<dbReference type="RefSeq" id="XP_017025532.2">
    <property type="nucleotide sequence ID" value="XM_017170043.3"/>
</dbReference>
<keyword evidence="2" id="KW-1185">Reference proteome</keyword>
<dbReference type="Proteomes" id="UP001652661">
    <property type="component" value="Chromosome 2L"/>
</dbReference>
<evidence type="ECO:0000313" key="3">
    <source>
        <dbReference type="RefSeq" id="XP_017025532.2"/>
    </source>
</evidence>
<reference evidence="3" key="2">
    <citation type="submission" date="2025-08" db="UniProtKB">
        <authorList>
            <consortium name="RefSeq"/>
        </authorList>
    </citation>
    <scope>IDENTIFICATION</scope>
    <source>
        <strain evidence="3">14028-0561.14</strain>
        <tissue evidence="3">Whole fly</tissue>
    </source>
</reference>
<feature type="compositionally biased region" description="Polar residues" evidence="1">
    <location>
        <begin position="1"/>
        <end position="18"/>
    </location>
</feature>
<feature type="region of interest" description="Disordered" evidence="1">
    <location>
        <begin position="1"/>
        <end position="43"/>
    </location>
</feature>
<dbReference type="GeneID" id="108076984"/>
<accession>A0A6P4I9I4</accession>
<reference evidence="2" key="1">
    <citation type="submission" date="2025-05" db="UniProtKB">
        <authorList>
            <consortium name="RefSeq"/>
        </authorList>
    </citation>
    <scope>NUCLEOTIDE SEQUENCE [LARGE SCALE GENOMIC DNA]</scope>
    <source>
        <strain evidence="2">14028-0561.14</strain>
    </source>
</reference>
<organism evidence="2 3">
    <name type="scientific">Drosophila kikkawai</name>
    <name type="common">Fruit fly</name>
    <dbReference type="NCBI Taxonomy" id="30033"/>
    <lineage>
        <taxon>Eukaryota</taxon>
        <taxon>Metazoa</taxon>
        <taxon>Ecdysozoa</taxon>
        <taxon>Arthropoda</taxon>
        <taxon>Hexapoda</taxon>
        <taxon>Insecta</taxon>
        <taxon>Pterygota</taxon>
        <taxon>Neoptera</taxon>
        <taxon>Endopterygota</taxon>
        <taxon>Diptera</taxon>
        <taxon>Brachycera</taxon>
        <taxon>Muscomorpha</taxon>
        <taxon>Ephydroidea</taxon>
        <taxon>Drosophilidae</taxon>
        <taxon>Drosophila</taxon>
        <taxon>Sophophora</taxon>
    </lineage>
</organism>
<dbReference type="AlphaFoldDB" id="A0A6P4I9I4"/>
<proteinExistence type="predicted"/>
<protein>
    <submittedName>
        <fullName evidence="3">Uncharacterized protein</fullName>
    </submittedName>
</protein>